<protein>
    <submittedName>
        <fullName evidence="1">Uncharacterized protein</fullName>
    </submittedName>
</protein>
<sequence length="54" mass="6020">MQQSHPIFGTVSSLLPRIGNPVAAPTPPRPSSLHGRIPVKLLWQIHPRRRRHAG</sequence>
<organism evidence="1 2">
    <name type="scientific">Lineolata rhizophorae</name>
    <dbReference type="NCBI Taxonomy" id="578093"/>
    <lineage>
        <taxon>Eukaryota</taxon>
        <taxon>Fungi</taxon>
        <taxon>Dikarya</taxon>
        <taxon>Ascomycota</taxon>
        <taxon>Pezizomycotina</taxon>
        <taxon>Dothideomycetes</taxon>
        <taxon>Dothideomycetes incertae sedis</taxon>
        <taxon>Lineolatales</taxon>
        <taxon>Lineolataceae</taxon>
        <taxon>Lineolata</taxon>
    </lineage>
</organism>
<dbReference type="AlphaFoldDB" id="A0A6A6P290"/>
<name>A0A6A6P290_9PEZI</name>
<evidence type="ECO:0000313" key="2">
    <source>
        <dbReference type="Proteomes" id="UP000799766"/>
    </source>
</evidence>
<evidence type="ECO:0000313" key="1">
    <source>
        <dbReference type="EMBL" id="KAF2457563.1"/>
    </source>
</evidence>
<accession>A0A6A6P290</accession>
<proteinExistence type="predicted"/>
<reference evidence="1" key="1">
    <citation type="journal article" date="2020" name="Stud. Mycol.">
        <title>101 Dothideomycetes genomes: a test case for predicting lifestyles and emergence of pathogens.</title>
        <authorList>
            <person name="Haridas S."/>
            <person name="Albert R."/>
            <person name="Binder M."/>
            <person name="Bloem J."/>
            <person name="Labutti K."/>
            <person name="Salamov A."/>
            <person name="Andreopoulos B."/>
            <person name="Baker S."/>
            <person name="Barry K."/>
            <person name="Bills G."/>
            <person name="Bluhm B."/>
            <person name="Cannon C."/>
            <person name="Castanera R."/>
            <person name="Culley D."/>
            <person name="Daum C."/>
            <person name="Ezra D."/>
            <person name="Gonzalez J."/>
            <person name="Henrissat B."/>
            <person name="Kuo A."/>
            <person name="Liang C."/>
            <person name="Lipzen A."/>
            <person name="Lutzoni F."/>
            <person name="Magnuson J."/>
            <person name="Mondo S."/>
            <person name="Nolan M."/>
            <person name="Ohm R."/>
            <person name="Pangilinan J."/>
            <person name="Park H.-J."/>
            <person name="Ramirez L."/>
            <person name="Alfaro M."/>
            <person name="Sun H."/>
            <person name="Tritt A."/>
            <person name="Yoshinaga Y."/>
            <person name="Zwiers L.-H."/>
            <person name="Turgeon B."/>
            <person name="Goodwin S."/>
            <person name="Spatafora J."/>
            <person name="Crous P."/>
            <person name="Grigoriev I."/>
        </authorList>
    </citation>
    <scope>NUCLEOTIDE SEQUENCE</scope>
    <source>
        <strain evidence="1">ATCC 16933</strain>
    </source>
</reference>
<keyword evidence="2" id="KW-1185">Reference proteome</keyword>
<gene>
    <name evidence="1" type="ORF">BDY21DRAFT_344212</name>
</gene>
<dbReference type="Proteomes" id="UP000799766">
    <property type="component" value="Unassembled WGS sequence"/>
</dbReference>
<dbReference type="EMBL" id="MU001680">
    <property type="protein sequence ID" value="KAF2457563.1"/>
    <property type="molecule type" value="Genomic_DNA"/>
</dbReference>